<reference evidence="1" key="1">
    <citation type="journal article" date="2022" name="bioRxiv">
        <title>Sequencing and chromosome-scale assembly of the giantPleurodeles waltlgenome.</title>
        <authorList>
            <person name="Brown T."/>
            <person name="Elewa A."/>
            <person name="Iarovenko S."/>
            <person name="Subramanian E."/>
            <person name="Araus A.J."/>
            <person name="Petzold A."/>
            <person name="Susuki M."/>
            <person name="Suzuki K.-i.T."/>
            <person name="Hayashi T."/>
            <person name="Toyoda A."/>
            <person name="Oliveira C."/>
            <person name="Osipova E."/>
            <person name="Leigh N.D."/>
            <person name="Simon A."/>
            <person name="Yun M.H."/>
        </authorList>
    </citation>
    <scope>NUCLEOTIDE SEQUENCE</scope>
    <source>
        <strain evidence="1">20211129_DDA</strain>
        <tissue evidence="1">Liver</tissue>
    </source>
</reference>
<comment type="caution">
    <text evidence="1">The sequence shown here is derived from an EMBL/GenBank/DDBJ whole genome shotgun (WGS) entry which is preliminary data.</text>
</comment>
<name>A0AAV7U1M2_PLEWA</name>
<proteinExistence type="predicted"/>
<dbReference type="Proteomes" id="UP001066276">
    <property type="component" value="Chromosome 3_2"/>
</dbReference>
<keyword evidence="2" id="KW-1185">Reference proteome</keyword>
<accession>A0AAV7U1M2</accession>
<organism evidence="1 2">
    <name type="scientific">Pleurodeles waltl</name>
    <name type="common">Iberian ribbed newt</name>
    <dbReference type="NCBI Taxonomy" id="8319"/>
    <lineage>
        <taxon>Eukaryota</taxon>
        <taxon>Metazoa</taxon>
        <taxon>Chordata</taxon>
        <taxon>Craniata</taxon>
        <taxon>Vertebrata</taxon>
        <taxon>Euteleostomi</taxon>
        <taxon>Amphibia</taxon>
        <taxon>Batrachia</taxon>
        <taxon>Caudata</taxon>
        <taxon>Salamandroidea</taxon>
        <taxon>Salamandridae</taxon>
        <taxon>Pleurodelinae</taxon>
        <taxon>Pleurodeles</taxon>
    </lineage>
</organism>
<sequence length="112" mass="12571">MRHVLKNEIESPEAPALASMYAERPSPTPVPRAAENVGEVRAGTHYLKSLCCGMRRPRRKRAGREEKRSGGWLSCPRGLSLFSPARRELEGSDRLSFPPSITLRLQLFKGVR</sequence>
<dbReference type="AlphaFoldDB" id="A0AAV7U1M2"/>
<protein>
    <submittedName>
        <fullName evidence="1">Uncharacterized protein</fullName>
    </submittedName>
</protein>
<evidence type="ECO:0000313" key="2">
    <source>
        <dbReference type="Proteomes" id="UP001066276"/>
    </source>
</evidence>
<evidence type="ECO:0000313" key="1">
    <source>
        <dbReference type="EMBL" id="KAJ1181637.1"/>
    </source>
</evidence>
<dbReference type="EMBL" id="JANPWB010000006">
    <property type="protein sequence ID" value="KAJ1181637.1"/>
    <property type="molecule type" value="Genomic_DNA"/>
</dbReference>
<gene>
    <name evidence="1" type="ORF">NDU88_006840</name>
</gene>